<name>A0A251Y8D8_9MICO</name>
<dbReference type="AlphaFoldDB" id="A0A251Y8D8"/>
<feature type="compositionally biased region" description="Acidic residues" evidence="1">
    <location>
        <begin position="1"/>
        <end position="10"/>
    </location>
</feature>
<protein>
    <recommendedName>
        <fullName evidence="5">DUF4352 domain-containing protein</fullName>
    </recommendedName>
</protein>
<keyword evidence="2" id="KW-0472">Membrane</keyword>
<dbReference type="EMBL" id="MDJW01000008">
    <property type="protein sequence ID" value="OUE20542.1"/>
    <property type="molecule type" value="Genomic_DNA"/>
</dbReference>
<keyword evidence="2" id="KW-0812">Transmembrane</keyword>
<evidence type="ECO:0000313" key="4">
    <source>
        <dbReference type="Proteomes" id="UP000194837"/>
    </source>
</evidence>
<evidence type="ECO:0000256" key="1">
    <source>
        <dbReference type="SAM" id="MobiDB-lite"/>
    </source>
</evidence>
<proteinExistence type="predicted"/>
<reference evidence="3 4" key="1">
    <citation type="submission" date="2016-08" db="EMBL/GenBank/DDBJ databases">
        <title>Genome sequence of Clavibacter michiganensis spp strain CFBP7494.</title>
        <authorList>
            <person name="Thapa S.P."/>
            <person name="Coaker G."/>
            <person name="Jacques M.-A."/>
        </authorList>
    </citation>
    <scope>NUCLEOTIDE SEQUENCE [LARGE SCALE GENOMIC DNA]</scope>
    <source>
        <strain evidence="3">CFBP7494</strain>
    </source>
</reference>
<keyword evidence="2" id="KW-1133">Transmembrane helix</keyword>
<evidence type="ECO:0000313" key="3">
    <source>
        <dbReference type="EMBL" id="OUE20542.1"/>
    </source>
</evidence>
<organism evidence="3 4">
    <name type="scientific">Clavibacter michiganensis</name>
    <dbReference type="NCBI Taxonomy" id="28447"/>
    <lineage>
        <taxon>Bacteria</taxon>
        <taxon>Bacillati</taxon>
        <taxon>Actinomycetota</taxon>
        <taxon>Actinomycetes</taxon>
        <taxon>Micrococcales</taxon>
        <taxon>Microbacteriaceae</taxon>
        <taxon>Clavibacter</taxon>
    </lineage>
</organism>
<feature type="compositionally biased region" description="Pro residues" evidence="1">
    <location>
        <begin position="27"/>
        <end position="39"/>
    </location>
</feature>
<sequence length="257" mass="26092">MPVGEGEGEGADTRPDADVPLAETPYGPAPSAMPAPPQPGGVVPDDPRDHADPRDHVADLSAETDDQARPPRRPAARLGLLLAVAGGLAVLLVAGVVAVLTGLAALVPEDPPVTTAAGTLADPVPVGEAWRTFADGAPELDVAVTDVDLDSDAAPAGIVAASDRVVAATVRIESHGVLTRTIDLVELEFRTPAGDLVDTTTTDLWAPDTGLARVGTLDPGEATTVTLMYEVPAGEIEGGTLVLTRYSADDEAVLATG</sequence>
<evidence type="ECO:0008006" key="5">
    <source>
        <dbReference type="Google" id="ProtNLM"/>
    </source>
</evidence>
<evidence type="ECO:0000256" key="2">
    <source>
        <dbReference type="SAM" id="Phobius"/>
    </source>
</evidence>
<feature type="compositionally biased region" description="Basic and acidic residues" evidence="1">
    <location>
        <begin position="45"/>
        <end position="55"/>
    </location>
</feature>
<feature type="transmembrane region" description="Helical" evidence="2">
    <location>
        <begin position="78"/>
        <end position="107"/>
    </location>
</feature>
<dbReference type="Proteomes" id="UP000194837">
    <property type="component" value="Unassembled WGS sequence"/>
</dbReference>
<comment type="caution">
    <text evidence="3">The sequence shown here is derived from an EMBL/GenBank/DDBJ whole genome shotgun (WGS) entry which is preliminary data.</text>
</comment>
<dbReference type="RefSeq" id="WP_086521141.1">
    <property type="nucleotide sequence ID" value="NZ_MDJW01000008.1"/>
</dbReference>
<accession>A0A251Y8D8</accession>
<gene>
    <name evidence="3" type="ORF">BFL34_01360</name>
</gene>
<feature type="region of interest" description="Disordered" evidence="1">
    <location>
        <begin position="1"/>
        <end position="55"/>
    </location>
</feature>